<evidence type="ECO:0000256" key="4">
    <source>
        <dbReference type="ARBA" id="ARBA00022490"/>
    </source>
</evidence>
<evidence type="ECO:0000313" key="8">
    <source>
        <dbReference type="EMBL" id="SCU99977.1"/>
    </source>
</evidence>
<keyword evidence="9" id="KW-1185">Reference proteome</keyword>
<evidence type="ECO:0000256" key="6">
    <source>
        <dbReference type="RuleBase" id="RU362140"/>
    </source>
</evidence>
<feature type="compositionally biased region" description="Polar residues" evidence="7">
    <location>
        <begin position="215"/>
        <end position="236"/>
    </location>
</feature>
<feature type="compositionally biased region" description="Polar residues" evidence="7">
    <location>
        <begin position="268"/>
        <end position="284"/>
    </location>
</feature>
<accession>A0A1G4K7P3</accession>
<proteinExistence type="inferred from homology"/>
<feature type="region of interest" description="Disordered" evidence="7">
    <location>
        <begin position="204"/>
        <end position="236"/>
    </location>
</feature>
<feature type="region of interest" description="Disordered" evidence="7">
    <location>
        <begin position="312"/>
        <end position="376"/>
    </location>
</feature>
<gene>
    <name evidence="6" type="primary">TDA11</name>
    <name evidence="8" type="ORF">LAMI_0G02080G</name>
</gene>
<feature type="compositionally biased region" description="Polar residues" evidence="7">
    <location>
        <begin position="38"/>
        <end position="56"/>
    </location>
</feature>
<dbReference type="InterPro" id="IPR031388">
    <property type="entry name" value="Tda11"/>
</dbReference>
<evidence type="ECO:0000313" key="9">
    <source>
        <dbReference type="Proteomes" id="UP000191024"/>
    </source>
</evidence>
<dbReference type="OrthoDB" id="4036304at2759"/>
<dbReference type="AlphaFoldDB" id="A0A1G4K7P3"/>
<keyword evidence="4 6" id="KW-0963">Cytoplasm</keyword>
<dbReference type="GO" id="GO:0005737">
    <property type="term" value="C:cytoplasm"/>
    <property type="evidence" value="ECO:0007669"/>
    <property type="project" value="UniProtKB-SubCell"/>
</dbReference>
<dbReference type="Pfam" id="PF17084">
    <property type="entry name" value="TDA11"/>
    <property type="match status" value="2"/>
</dbReference>
<evidence type="ECO:0000256" key="2">
    <source>
        <dbReference type="ARBA" id="ARBA00008382"/>
    </source>
</evidence>
<comment type="similarity">
    <text evidence="2 6">Belongs to the TDA11 family.</text>
</comment>
<keyword evidence="5 6" id="KW-0175">Coiled coil</keyword>
<evidence type="ECO:0000256" key="3">
    <source>
        <dbReference type="ARBA" id="ARBA00014140"/>
    </source>
</evidence>
<evidence type="ECO:0000256" key="7">
    <source>
        <dbReference type="SAM" id="MobiDB-lite"/>
    </source>
</evidence>
<comment type="subcellular location">
    <subcellularLocation>
        <location evidence="1 6">Cytoplasm</location>
    </subcellularLocation>
</comment>
<protein>
    <recommendedName>
        <fullName evidence="3 6">Topoisomerase I damage affected protein 11</fullName>
    </recommendedName>
</protein>
<evidence type="ECO:0000256" key="1">
    <source>
        <dbReference type="ARBA" id="ARBA00004496"/>
    </source>
</evidence>
<organism evidence="8 9">
    <name type="scientific">Lachancea mirantina</name>
    <dbReference type="NCBI Taxonomy" id="1230905"/>
    <lineage>
        <taxon>Eukaryota</taxon>
        <taxon>Fungi</taxon>
        <taxon>Dikarya</taxon>
        <taxon>Ascomycota</taxon>
        <taxon>Saccharomycotina</taxon>
        <taxon>Saccharomycetes</taxon>
        <taxon>Saccharomycetales</taxon>
        <taxon>Saccharomycetaceae</taxon>
        <taxon>Lachancea</taxon>
    </lineage>
</organism>
<sequence length="376" mass="41396">MRTLEEFLDSTDREMQIDTGVRTGALQSPLENSPPFPTAQTAQRRSWTVSHTTPSRASERDHPLKDTPPGVVSGSGGSGGPAVKFGRSNTLKRKSLLQPIISPSPHNKPQEHKVQLRARSGSNASRRSRTSSLHSDELPSEPDVSTLLQVLASKEQELLEAKRRIEELKKSLFQEEHGVQARQRELQDLKRRVSLALIENEAKVPTPKAPLPADSSESGKIATQGTPNDDSAQKESVWSKPLSLFNQFDQLIQHELEKKLHWDDVEGGSNSPQKDSASGNNAQPQVPDDVMGNVSTSLWNFVTDMKAGLLGIEEETTNSSTESKRQDAKGQQGPSSNHLKFVNSGDSQKDQRQDRSSSAEVELIEFRKGSSKSRSK</sequence>
<feature type="compositionally biased region" description="Basic and acidic residues" evidence="7">
    <location>
        <begin position="347"/>
        <end position="357"/>
    </location>
</feature>
<evidence type="ECO:0000256" key="5">
    <source>
        <dbReference type="ARBA" id="ARBA00023054"/>
    </source>
</evidence>
<reference evidence="8 9" key="1">
    <citation type="submission" date="2016-03" db="EMBL/GenBank/DDBJ databases">
        <authorList>
            <person name="Devillers H."/>
        </authorList>
    </citation>
    <scope>NUCLEOTIDE SEQUENCE [LARGE SCALE GENOMIC DNA]</scope>
    <source>
        <strain evidence="8">CBS 11717</strain>
    </source>
</reference>
<name>A0A1G4K7P3_9SACH</name>
<feature type="region of interest" description="Disordered" evidence="7">
    <location>
        <begin position="1"/>
        <end position="143"/>
    </location>
</feature>
<feature type="coiled-coil region" evidence="6">
    <location>
        <begin position="144"/>
        <end position="171"/>
    </location>
</feature>
<dbReference type="EMBL" id="LT598469">
    <property type="protein sequence ID" value="SCU99977.1"/>
    <property type="molecule type" value="Genomic_DNA"/>
</dbReference>
<dbReference type="Proteomes" id="UP000191024">
    <property type="component" value="Chromosome G"/>
</dbReference>
<feature type="region of interest" description="Disordered" evidence="7">
    <location>
        <begin position="263"/>
        <end position="292"/>
    </location>
</feature>